<reference evidence="16" key="1">
    <citation type="submission" date="2021-12" db="EMBL/GenBank/DDBJ databases">
        <authorList>
            <person name="King R."/>
        </authorList>
    </citation>
    <scope>NUCLEOTIDE SEQUENCE</scope>
</reference>
<keyword evidence="9" id="KW-0492">Microsome</keyword>
<dbReference type="GO" id="GO:0004497">
    <property type="term" value="F:monooxygenase activity"/>
    <property type="evidence" value="ECO:0007669"/>
    <property type="project" value="UniProtKB-KW"/>
</dbReference>
<evidence type="ECO:0008006" key="18">
    <source>
        <dbReference type="Google" id="ProtNLM"/>
    </source>
</evidence>
<dbReference type="Gene3D" id="1.10.630.10">
    <property type="entry name" value="Cytochrome P450"/>
    <property type="match status" value="1"/>
</dbReference>
<evidence type="ECO:0000256" key="5">
    <source>
        <dbReference type="ARBA" id="ARBA00010617"/>
    </source>
</evidence>
<sequence>MLVAIFVVCFLILYVNIKKINKKWRDFYNIPGPKGHPIIANSLLLLGISKEQLFKDMRKRGLEYYPIYKLSFGTIRHVYLFSPEDFELVMSSMKHITKNEVYTFLHGWLGTGLLTSDGSKWQTRRKILTPAFHFTILQDFLNIFNEETKTLVQNLSKLSNVSNCIDVKVPITEFTLGTVAETAMGINLNKNGGIEQDYYKNAIYDYGDLMMHRMTRPWHYNHFIYGLSQTCRNEKKATTILHSFTNKVIESRKKQFQEQEHAEKSYSTKKRLAMLDLLLSYQRDGADITDDGIREEVDTFMFEGHDTTSIALCFLLMMLANEEYHQNLVYEEIMEVLGDRTPDYNDLNNLNYMERCIKECLRLYPSVPMIGRVAGEEIQTHSGYKIPKDCQIQLNILDMHRNPNVYDNPEKFDPDRFLPENSRSRHPFAYIPFSAGPRNCIGQRFAMMELKSTLCGVLRKFKLEAVDTPEDLTFLPDLVLRTNGPIRVKFIQRN</sequence>
<comment type="function">
    <text evidence="2">May be involved in the metabolism of insect hormones and in the breakdown of synthetic insecticides.</text>
</comment>
<organism evidence="16 17">
    <name type="scientific">Brassicogethes aeneus</name>
    <name type="common">Rape pollen beetle</name>
    <name type="synonym">Meligethes aeneus</name>
    <dbReference type="NCBI Taxonomy" id="1431903"/>
    <lineage>
        <taxon>Eukaryota</taxon>
        <taxon>Metazoa</taxon>
        <taxon>Ecdysozoa</taxon>
        <taxon>Arthropoda</taxon>
        <taxon>Hexapoda</taxon>
        <taxon>Insecta</taxon>
        <taxon>Pterygota</taxon>
        <taxon>Neoptera</taxon>
        <taxon>Endopterygota</taxon>
        <taxon>Coleoptera</taxon>
        <taxon>Polyphaga</taxon>
        <taxon>Cucujiformia</taxon>
        <taxon>Nitidulidae</taxon>
        <taxon>Meligethinae</taxon>
        <taxon>Brassicogethes</taxon>
    </lineage>
</organism>
<evidence type="ECO:0000256" key="12">
    <source>
        <dbReference type="ARBA" id="ARBA00023033"/>
    </source>
</evidence>
<name>A0A9P0B3V6_BRAAE</name>
<keyword evidence="8" id="KW-0256">Endoplasmic reticulum</keyword>
<dbReference type="GO" id="GO:0020037">
    <property type="term" value="F:heme binding"/>
    <property type="evidence" value="ECO:0007669"/>
    <property type="project" value="InterPro"/>
</dbReference>
<evidence type="ECO:0000256" key="11">
    <source>
        <dbReference type="ARBA" id="ARBA00023004"/>
    </source>
</evidence>
<evidence type="ECO:0000256" key="1">
    <source>
        <dbReference type="ARBA" id="ARBA00001971"/>
    </source>
</evidence>
<dbReference type="InterPro" id="IPR036396">
    <property type="entry name" value="Cyt_P450_sf"/>
</dbReference>
<proteinExistence type="inferred from homology"/>
<evidence type="ECO:0000256" key="3">
    <source>
        <dbReference type="ARBA" id="ARBA00004174"/>
    </source>
</evidence>
<evidence type="ECO:0000256" key="13">
    <source>
        <dbReference type="ARBA" id="ARBA00023136"/>
    </source>
</evidence>
<evidence type="ECO:0000313" key="17">
    <source>
        <dbReference type="Proteomes" id="UP001154078"/>
    </source>
</evidence>
<keyword evidence="17" id="KW-1185">Reference proteome</keyword>
<evidence type="ECO:0000256" key="15">
    <source>
        <dbReference type="RuleBase" id="RU000461"/>
    </source>
</evidence>
<evidence type="ECO:0000256" key="8">
    <source>
        <dbReference type="ARBA" id="ARBA00022824"/>
    </source>
</evidence>
<keyword evidence="13" id="KW-0472">Membrane</keyword>
<keyword evidence="10 15" id="KW-0560">Oxidoreductase</keyword>
<evidence type="ECO:0000256" key="2">
    <source>
        <dbReference type="ARBA" id="ARBA00003690"/>
    </source>
</evidence>
<evidence type="ECO:0000256" key="6">
    <source>
        <dbReference type="ARBA" id="ARBA00022617"/>
    </source>
</evidence>
<dbReference type="PRINTS" id="PR00385">
    <property type="entry name" value="P450"/>
</dbReference>
<dbReference type="OrthoDB" id="1470350at2759"/>
<evidence type="ECO:0000256" key="7">
    <source>
        <dbReference type="ARBA" id="ARBA00022723"/>
    </source>
</evidence>
<evidence type="ECO:0000313" key="16">
    <source>
        <dbReference type="EMBL" id="CAH0554674.1"/>
    </source>
</evidence>
<dbReference type="InterPro" id="IPR050196">
    <property type="entry name" value="Cytochrome_P450_Monoox"/>
</dbReference>
<dbReference type="Proteomes" id="UP001154078">
    <property type="component" value="Chromosome 4"/>
</dbReference>
<dbReference type="PANTHER" id="PTHR24291:SF189">
    <property type="entry name" value="CYTOCHROME P450 4C3-RELATED"/>
    <property type="match status" value="1"/>
</dbReference>
<comment type="cofactor">
    <cofactor evidence="1 14">
        <name>heme</name>
        <dbReference type="ChEBI" id="CHEBI:30413"/>
    </cofactor>
</comment>
<keyword evidence="6 14" id="KW-0349">Heme</keyword>
<evidence type="ECO:0000256" key="14">
    <source>
        <dbReference type="PIRSR" id="PIRSR602401-1"/>
    </source>
</evidence>
<dbReference type="GO" id="GO:0005789">
    <property type="term" value="C:endoplasmic reticulum membrane"/>
    <property type="evidence" value="ECO:0007669"/>
    <property type="project" value="UniProtKB-SubCell"/>
</dbReference>
<dbReference type="Pfam" id="PF00067">
    <property type="entry name" value="p450"/>
    <property type="match status" value="1"/>
</dbReference>
<dbReference type="AlphaFoldDB" id="A0A9P0B3V6"/>
<keyword evidence="11 14" id="KW-0408">Iron</keyword>
<keyword evidence="12 15" id="KW-0503">Monooxygenase</keyword>
<dbReference type="PANTHER" id="PTHR24291">
    <property type="entry name" value="CYTOCHROME P450 FAMILY 4"/>
    <property type="match status" value="1"/>
</dbReference>
<comment type="subcellular location">
    <subcellularLocation>
        <location evidence="4">Endoplasmic reticulum membrane</location>
        <topology evidence="4">Peripheral membrane protein</topology>
    </subcellularLocation>
    <subcellularLocation>
        <location evidence="3">Microsome membrane</location>
        <topology evidence="3">Peripheral membrane protein</topology>
    </subcellularLocation>
</comment>
<gene>
    <name evidence="16" type="ORF">MELIAE_LOCUS6213</name>
</gene>
<protein>
    <recommendedName>
        <fullName evidence="18">Cytochrome P450</fullName>
    </recommendedName>
</protein>
<feature type="binding site" description="axial binding residue" evidence="14">
    <location>
        <position position="440"/>
    </location>
    <ligand>
        <name>heme</name>
        <dbReference type="ChEBI" id="CHEBI:30413"/>
    </ligand>
    <ligandPart>
        <name>Fe</name>
        <dbReference type="ChEBI" id="CHEBI:18248"/>
    </ligandPart>
</feature>
<evidence type="ECO:0000256" key="9">
    <source>
        <dbReference type="ARBA" id="ARBA00022848"/>
    </source>
</evidence>
<dbReference type="GO" id="GO:0016705">
    <property type="term" value="F:oxidoreductase activity, acting on paired donors, with incorporation or reduction of molecular oxygen"/>
    <property type="evidence" value="ECO:0007669"/>
    <property type="project" value="InterPro"/>
</dbReference>
<dbReference type="PRINTS" id="PR00463">
    <property type="entry name" value="EP450I"/>
</dbReference>
<dbReference type="GO" id="GO:0005506">
    <property type="term" value="F:iron ion binding"/>
    <property type="evidence" value="ECO:0007669"/>
    <property type="project" value="InterPro"/>
</dbReference>
<dbReference type="PROSITE" id="PS00086">
    <property type="entry name" value="CYTOCHROME_P450"/>
    <property type="match status" value="1"/>
</dbReference>
<evidence type="ECO:0000256" key="4">
    <source>
        <dbReference type="ARBA" id="ARBA00004406"/>
    </source>
</evidence>
<dbReference type="InterPro" id="IPR001128">
    <property type="entry name" value="Cyt_P450"/>
</dbReference>
<keyword evidence="7 14" id="KW-0479">Metal-binding</keyword>
<comment type="similarity">
    <text evidence="5 15">Belongs to the cytochrome P450 family.</text>
</comment>
<dbReference type="InterPro" id="IPR002401">
    <property type="entry name" value="Cyt_P450_E_grp-I"/>
</dbReference>
<evidence type="ECO:0000256" key="10">
    <source>
        <dbReference type="ARBA" id="ARBA00023002"/>
    </source>
</evidence>
<dbReference type="SUPFAM" id="SSF48264">
    <property type="entry name" value="Cytochrome P450"/>
    <property type="match status" value="1"/>
</dbReference>
<accession>A0A9P0B3V6</accession>
<dbReference type="InterPro" id="IPR017972">
    <property type="entry name" value="Cyt_P450_CS"/>
</dbReference>
<dbReference type="EMBL" id="OV121135">
    <property type="protein sequence ID" value="CAH0554674.1"/>
    <property type="molecule type" value="Genomic_DNA"/>
</dbReference>
<dbReference type="CDD" id="cd20628">
    <property type="entry name" value="CYP4"/>
    <property type="match status" value="1"/>
</dbReference>